<evidence type="ECO:0000256" key="9">
    <source>
        <dbReference type="ARBA" id="ARBA00023180"/>
    </source>
</evidence>
<evidence type="ECO:0000256" key="8">
    <source>
        <dbReference type="ARBA" id="ARBA00023157"/>
    </source>
</evidence>
<feature type="domain" description="Peptidase M12A" evidence="12">
    <location>
        <begin position="93"/>
        <end position="288"/>
    </location>
</feature>
<dbReference type="Proteomes" id="UP000838878">
    <property type="component" value="Chromosome 1"/>
</dbReference>
<gene>
    <name evidence="13" type="ORF">BINO364_LOCUS981</name>
</gene>
<dbReference type="InterPro" id="IPR024079">
    <property type="entry name" value="MetalloPept_cat_dom_sf"/>
</dbReference>
<evidence type="ECO:0000256" key="7">
    <source>
        <dbReference type="ARBA" id="ARBA00023145"/>
    </source>
</evidence>
<dbReference type="OrthoDB" id="291007at2759"/>
<dbReference type="GO" id="GO:0004222">
    <property type="term" value="F:metalloendopeptidase activity"/>
    <property type="evidence" value="ECO:0007669"/>
    <property type="project" value="UniProtKB-UniRule"/>
</dbReference>
<evidence type="ECO:0000259" key="12">
    <source>
        <dbReference type="PROSITE" id="PS51864"/>
    </source>
</evidence>
<sequence length="312" mass="35021">MGVVQLFLNLLFISGYICIPIDDDNVLVTDNDLDNYIDDGDIDLSDLEPQAFGLPKNESGNALASWTESSLMNPEEMGGYAEGDILIPQYGRNGIRDQAARWPKGHIPYQVSPTFNKEQQETIMRAIADYHRLTCLRFIPYSGQTDYIVFTSASTGCWSSVGKLGGRQEVNLQTPGCVSKKGTVLHELLHAIGFMHEQSRPDRDSHIKIHYNNIKNGAENNFKMADSKRAHDFGVSYDYNSVMHYSEYAFSKNSQKTIEPKIKGVTLGQREGLSRGDVKKINFMYNCKKEEPQTGWVGSIWQSLFGDKKNGA</sequence>
<evidence type="ECO:0000256" key="5">
    <source>
        <dbReference type="ARBA" id="ARBA00022833"/>
    </source>
</evidence>
<keyword evidence="5 10" id="KW-0862">Zinc</keyword>
<keyword evidence="14" id="KW-1185">Reference proteome</keyword>
<evidence type="ECO:0000256" key="10">
    <source>
        <dbReference type="PROSITE-ProRule" id="PRU01211"/>
    </source>
</evidence>
<protein>
    <recommendedName>
        <fullName evidence="11">Metalloendopeptidase</fullName>
        <ecNumber evidence="11">3.4.24.-</ecNumber>
    </recommendedName>
</protein>
<dbReference type="Gene3D" id="3.40.390.10">
    <property type="entry name" value="Collagenase (Catalytic Domain)"/>
    <property type="match status" value="1"/>
</dbReference>
<feature type="active site" evidence="10">
    <location>
        <position position="187"/>
    </location>
</feature>
<dbReference type="InterPro" id="IPR034035">
    <property type="entry name" value="Astacin-like_dom"/>
</dbReference>
<keyword evidence="4 10" id="KW-0378">Hydrolase</keyword>
<keyword evidence="9" id="KW-0325">Glycoprotein</keyword>
<keyword evidence="7" id="KW-0865">Zymogen</keyword>
<dbReference type="EMBL" id="OV170221">
    <property type="protein sequence ID" value="CAH0713880.1"/>
    <property type="molecule type" value="Genomic_DNA"/>
</dbReference>
<evidence type="ECO:0000256" key="4">
    <source>
        <dbReference type="ARBA" id="ARBA00022801"/>
    </source>
</evidence>
<dbReference type="SMART" id="SM00235">
    <property type="entry name" value="ZnMc"/>
    <property type="match status" value="1"/>
</dbReference>
<feature type="signal peptide" evidence="11">
    <location>
        <begin position="1"/>
        <end position="18"/>
    </location>
</feature>
<keyword evidence="6 10" id="KW-0482">Metalloprotease</keyword>
<dbReference type="FunFam" id="3.40.390.10:FF:000015">
    <property type="entry name" value="Meprin A subunit"/>
    <property type="match status" value="1"/>
</dbReference>
<evidence type="ECO:0000313" key="13">
    <source>
        <dbReference type="EMBL" id="CAH0713880.1"/>
    </source>
</evidence>
<evidence type="ECO:0000313" key="14">
    <source>
        <dbReference type="Proteomes" id="UP000838878"/>
    </source>
</evidence>
<dbReference type="PANTHER" id="PTHR10127:SF780">
    <property type="entry name" value="METALLOENDOPEPTIDASE"/>
    <property type="match status" value="1"/>
</dbReference>
<evidence type="ECO:0000256" key="3">
    <source>
        <dbReference type="ARBA" id="ARBA00022729"/>
    </source>
</evidence>
<evidence type="ECO:0000256" key="1">
    <source>
        <dbReference type="ARBA" id="ARBA00022670"/>
    </source>
</evidence>
<dbReference type="PANTHER" id="PTHR10127">
    <property type="entry name" value="DISCOIDIN, CUB, EGF, LAMININ , AND ZINC METALLOPROTEASE DOMAIN CONTAINING"/>
    <property type="match status" value="1"/>
</dbReference>
<dbReference type="GO" id="GO:0008270">
    <property type="term" value="F:zinc ion binding"/>
    <property type="evidence" value="ECO:0007669"/>
    <property type="project" value="UniProtKB-UniRule"/>
</dbReference>
<evidence type="ECO:0000256" key="2">
    <source>
        <dbReference type="ARBA" id="ARBA00022723"/>
    </source>
</evidence>
<feature type="binding site" evidence="10">
    <location>
        <position position="196"/>
    </location>
    <ligand>
        <name>Zn(2+)</name>
        <dbReference type="ChEBI" id="CHEBI:29105"/>
        <note>catalytic</note>
    </ligand>
</feature>
<dbReference type="PROSITE" id="PS51864">
    <property type="entry name" value="ASTACIN"/>
    <property type="match status" value="1"/>
</dbReference>
<evidence type="ECO:0000256" key="6">
    <source>
        <dbReference type="ARBA" id="ARBA00023049"/>
    </source>
</evidence>
<feature type="binding site" evidence="10">
    <location>
        <position position="186"/>
    </location>
    <ligand>
        <name>Zn(2+)</name>
        <dbReference type="ChEBI" id="CHEBI:29105"/>
        <note>catalytic</note>
    </ligand>
</feature>
<comment type="caution">
    <text evidence="10">Lacks conserved residue(s) required for the propagation of feature annotation.</text>
</comment>
<keyword evidence="8" id="KW-1015">Disulfide bond</keyword>
<feature type="binding site" evidence="10">
    <location>
        <position position="190"/>
    </location>
    <ligand>
        <name>Zn(2+)</name>
        <dbReference type="ChEBI" id="CHEBI:29105"/>
        <note>catalytic</note>
    </ligand>
</feature>
<keyword evidence="3 11" id="KW-0732">Signal</keyword>
<dbReference type="InterPro" id="IPR006026">
    <property type="entry name" value="Peptidase_Metallo"/>
</dbReference>
<dbReference type="CDD" id="cd04280">
    <property type="entry name" value="ZnMc_astacin_like"/>
    <property type="match status" value="1"/>
</dbReference>
<dbReference type="EC" id="3.4.24.-" evidence="11"/>
<organism evidence="13 14">
    <name type="scientific">Brenthis ino</name>
    <name type="common">lesser marbled fritillary</name>
    <dbReference type="NCBI Taxonomy" id="405034"/>
    <lineage>
        <taxon>Eukaryota</taxon>
        <taxon>Metazoa</taxon>
        <taxon>Ecdysozoa</taxon>
        <taxon>Arthropoda</taxon>
        <taxon>Hexapoda</taxon>
        <taxon>Insecta</taxon>
        <taxon>Pterygota</taxon>
        <taxon>Neoptera</taxon>
        <taxon>Endopterygota</taxon>
        <taxon>Lepidoptera</taxon>
        <taxon>Glossata</taxon>
        <taxon>Ditrysia</taxon>
        <taxon>Papilionoidea</taxon>
        <taxon>Nymphalidae</taxon>
        <taxon>Heliconiinae</taxon>
        <taxon>Argynnini</taxon>
        <taxon>Brenthis</taxon>
    </lineage>
</organism>
<dbReference type="InterPro" id="IPR001506">
    <property type="entry name" value="Peptidase_M12A"/>
</dbReference>
<dbReference type="Pfam" id="PF01400">
    <property type="entry name" value="Astacin"/>
    <property type="match status" value="1"/>
</dbReference>
<keyword evidence="1 10" id="KW-0645">Protease</keyword>
<feature type="non-terminal residue" evidence="13">
    <location>
        <position position="312"/>
    </location>
</feature>
<evidence type="ECO:0000256" key="11">
    <source>
        <dbReference type="RuleBase" id="RU361183"/>
    </source>
</evidence>
<feature type="chain" id="PRO_5035487927" description="Metalloendopeptidase" evidence="11">
    <location>
        <begin position="19"/>
        <end position="312"/>
    </location>
</feature>
<reference evidence="13" key="1">
    <citation type="submission" date="2021-12" db="EMBL/GenBank/DDBJ databases">
        <authorList>
            <person name="Martin H S."/>
        </authorList>
    </citation>
    <scope>NUCLEOTIDE SEQUENCE</scope>
</reference>
<accession>A0A8J9Y5B4</accession>
<dbReference type="PRINTS" id="PR00480">
    <property type="entry name" value="ASTACIN"/>
</dbReference>
<keyword evidence="2 10" id="KW-0479">Metal-binding</keyword>
<dbReference type="SUPFAM" id="SSF55486">
    <property type="entry name" value="Metalloproteases ('zincins'), catalytic domain"/>
    <property type="match status" value="1"/>
</dbReference>
<name>A0A8J9Y5B4_9NEOP</name>
<dbReference type="AlphaFoldDB" id="A0A8J9Y5B4"/>
<comment type="cofactor">
    <cofactor evidence="10 11">
        <name>Zn(2+)</name>
        <dbReference type="ChEBI" id="CHEBI:29105"/>
    </cofactor>
    <text evidence="10 11">Binds 1 zinc ion per subunit.</text>
</comment>
<dbReference type="GO" id="GO:0006508">
    <property type="term" value="P:proteolysis"/>
    <property type="evidence" value="ECO:0007669"/>
    <property type="project" value="UniProtKB-KW"/>
</dbReference>
<proteinExistence type="predicted"/>